<protein>
    <recommendedName>
        <fullName evidence="7">Ig-like domain-containing protein</fullName>
    </recommendedName>
</protein>
<evidence type="ECO:0000256" key="4">
    <source>
        <dbReference type="ARBA" id="ARBA00023180"/>
    </source>
</evidence>
<dbReference type="AlphaFoldDB" id="A0A6J8CA65"/>
<feature type="domain" description="Ig-like" evidence="7">
    <location>
        <begin position="285"/>
        <end position="377"/>
    </location>
</feature>
<evidence type="ECO:0000256" key="3">
    <source>
        <dbReference type="ARBA" id="ARBA00023157"/>
    </source>
</evidence>
<feature type="domain" description="Ig-like" evidence="7">
    <location>
        <begin position="1"/>
        <end position="80"/>
    </location>
</feature>
<organism evidence="8 9">
    <name type="scientific">Mytilus coruscus</name>
    <name type="common">Sea mussel</name>
    <dbReference type="NCBI Taxonomy" id="42192"/>
    <lineage>
        <taxon>Eukaryota</taxon>
        <taxon>Metazoa</taxon>
        <taxon>Spiralia</taxon>
        <taxon>Lophotrochozoa</taxon>
        <taxon>Mollusca</taxon>
        <taxon>Bivalvia</taxon>
        <taxon>Autobranchia</taxon>
        <taxon>Pteriomorphia</taxon>
        <taxon>Mytilida</taxon>
        <taxon>Mytiloidea</taxon>
        <taxon>Mytilidae</taxon>
        <taxon>Mytilinae</taxon>
        <taxon>Mytilus</taxon>
    </lineage>
</organism>
<sequence length="943" mass="107351">MAARAWDFDRTMTLTCTINSRDTIDLEVTRQWSKGAELIAYKGHLDKPSKYSEILSTRNKFSLLIKNLTVSDVTSIYQCQYSFETCTKGLNIDTENFEYPPSDKTTQVLYNYTTEGNPFIQLHFTKVFPLPNCTVKIQNKQFNFQVNSVNNHTIYLEVKLIYTFESEIVCDLEPNVVCHLIGDYPIHIEKFKPCKKKNVNLVVVLVPLFSICLLISLVVCVVICIRRRIHSKKTPEREYQEVNQNSQNNNKMVHGRYLNDRLGCFICIVAIVQDIGAQNIVYFEKGESVVIACNVSPTSWCIWDGPGVNGSEFTTYSDMTTIDQRLPNAHRLTIIGNISVGEYNLHISNVSSEDEGYYRCSCMDMDIHERPMEATVSLKMKVPPSNLTVNGENTGVIHGKEGHQLDLNCSVEMGKPEESILWYNSSLLLGKGGPRTFTWSIVPQRYDHERTFTCIVNSSALRVPLNKSIMLDIKFKPYTTISVKPTKLSRIEGSNGMICCEVQSNPPVLFTWLLKNNGKLEIGNSINNCFVFPSFNRNDSGHYTCLAGNNIGRSNSSNELNILYPARVTVNYSLRPDYIDFTCNVAGEPNNYSFLPWIHESEFHKKIRLFNGTRLGTLPVQRTNNISKQYEDSGYYICRVSNGIPDMNGKKVQKGMTFVTFEGPPTFLLGNTKVQYGAFDNTASLWVQVYSNIELLSCTIRRSDRQNNETSYTEETRVIGYVVFHGVKVMVLGSKLLFDVYINRNDDFTNYTVKVCNKKGCIYMTLELRANNNNTKSMSFVNSSWQILGSLFGGSLFISLFWNIYCFLKRKKNSGIHTIVPLEVQYDEIGDINFTSANIQVLQNNARESISSVNLQGLERTSNICSSLDKSSSSDSSEHSQSISLLNEDGYEHPYQTIDLGNIEMHPYTTVWSNLYQNTTIFPNQIMTNYDKERNPWLIIYKK</sequence>
<keyword evidence="3" id="KW-1015">Disulfide bond</keyword>
<keyword evidence="6" id="KW-0812">Transmembrane</keyword>
<dbReference type="SUPFAM" id="SSF48726">
    <property type="entry name" value="Immunoglobulin"/>
    <property type="match status" value="3"/>
</dbReference>
<dbReference type="EMBL" id="CACVKT020005120">
    <property type="protein sequence ID" value="CAC5393285.1"/>
    <property type="molecule type" value="Genomic_DNA"/>
</dbReference>
<comment type="subcellular location">
    <subcellularLocation>
        <location evidence="1">Membrane</location>
        <topology evidence="1">Single-pass type I membrane protein</topology>
    </subcellularLocation>
</comment>
<dbReference type="InterPro" id="IPR013783">
    <property type="entry name" value="Ig-like_fold"/>
</dbReference>
<dbReference type="GO" id="GO:0005886">
    <property type="term" value="C:plasma membrane"/>
    <property type="evidence" value="ECO:0007669"/>
    <property type="project" value="TreeGrafter"/>
</dbReference>
<dbReference type="PANTHER" id="PTHR11640:SF31">
    <property type="entry name" value="IRREGULAR CHIASM C-ROUGHEST PROTEIN-RELATED"/>
    <property type="match status" value="1"/>
</dbReference>
<dbReference type="GO" id="GO:0050839">
    <property type="term" value="F:cell adhesion molecule binding"/>
    <property type="evidence" value="ECO:0007669"/>
    <property type="project" value="TreeGrafter"/>
</dbReference>
<dbReference type="PROSITE" id="PS50835">
    <property type="entry name" value="IG_LIKE"/>
    <property type="match status" value="5"/>
</dbReference>
<dbReference type="InterPro" id="IPR003598">
    <property type="entry name" value="Ig_sub2"/>
</dbReference>
<dbReference type="InterPro" id="IPR007110">
    <property type="entry name" value="Ig-like_dom"/>
</dbReference>
<gene>
    <name evidence="8" type="ORF">MCOR_28155</name>
</gene>
<dbReference type="InterPro" id="IPR051275">
    <property type="entry name" value="Cell_adhesion_signaling"/>
</dbReference>
<feature type="domain" description="Ig-like" evidence="7">
    <location>
        <begin position="477"/>
        <end position="561"/>
    </location>
</feature>
<accession>A0A6J8CA65</accession>
<dbReference type="OrthoDB" id="6153593at2759"/>
<dbReference type="Pfam" id="PF07686">
    <property type="entry name" value="V-set"/>
    <property type="match status" value="1"/>
</dbReference>
<keyword evidence="5" id="KW-0393">Immunoglobulin domain</keyword>
<evidence type="ECO:0000256" key="1">
    <source>
        <dbReference type="ARBA" id="ARBA00004479"/>
    </source>
</evidence>
<evidence type="ECO:0000313" key="9">
    <source>
        <dbReference type="Proteomes" id="UP000507470"/>
    </source>
</evidence>
<dbReference type="SMART" id="SM00409">
    <property type="entry name" value="IG"/>
    <property type="match status" value="3"/>
</dbReference>
<evidence type="ECO:0000259" key="7">
    <source>
        <dbReference type="PROSITE" id="PS50835"/>
    </source>
</evidence>
<dbReference type="Gene3D" id="2.60.40.10">
    <property type="entry name" value="Immunoglobulins"/>
    <property type="match status" value="4"/>
</dbReference>
<evidence type="ECO:0000256" key="2">
    <source>
        <dbReference type="ARBA" id="ARBA00023136"/>
    </source>
</evidence>
<dbReference type="SMART" id="SM00408">
    <property type="entry name" value="IGc2"/>
    <property type="match status" value="2"/>
</dbReference>
<dbReference type="PANTHER" id="PTHR11640">
    <property type="entry name" value="NEPHRIN"/>
    <property type="match status" value="1"/>
</dbReference>
<feature type="domain" description="Ig-like" evidence="7">
    <location>
        <begin position="384"/>
        <end position="470"/>
    </location>
</feature>
<reference evidence="8 9" key="1">
    <citation type="submission" date="2020-06" db="EMBL/GenBank/DDBJ databases">
        <authorList>
            <person name="Li R."/>
            <person name="Bekaert M."/>
        </authorList>
    </citation>
    <scope>NUCLEOTIDE SEQUENCE [LARGE SCALE GENOMIC DNA]</scope>
    <source>
        <strain evidence="9">wild</strain>
    </source>
</reference>
<evidence type="ECO:0000313" key="8">
    <source>
        <dbReference type="EMBL" id="CAC5393285.1"/>
    </source>
</evidence>
<dbReference type="Pfam" id="PF13927">
    <property type="entry name" value="Ig_3"/>
    <property type="match status" value="1"/>
</dbReference>
<evidence type="ECO:0000256" key="6">
    <source>
        <dbReference type="SAM" id="Phobius"/>
    </source>
</evidence>
<proteinExistence type="predicted"/>
<keyword evidence="6" id="KW-1133">Transmembrane helix</keyword>
<name>A0A6J8CA65_MYTCO</name>
<dbReference type="InterPro" id="IPR036179">
    <property type="entry name" value="Ig-like_dom_sf"/>
</dbReference>
<feature type="transmembrane region" description="Helical" evidence="6">
    <location>
        <begin position="787"/>
        <end position="808"/>
    </location>
</feature>
<keyword evidence="2 6" id="KW-0472">Membrane</keyword>
<dbReference type="GO" id="GO:0005911">
    <property type="term" value="C:cell-cell junction"/>
    <property type="evidence" value="ECO:0007669"/>
    <property type="project" value="TreeGrafter"/>
</dbReference>
<dbReference type="Proteomes" id="UP000507470">
    <property type="component" value="Unassembled WGS sequence"/>
</dbReference>
<evidence type="ECO:0000256" key="5">
    <source>
        <dbReference type="ARBA" id="ARBA00023319"/>
    </source>
</evidence>
<dbReference type="GO" id="GO:0098609">
    <property type="term" value="P:cell-cell adhesion"/>
    <property type="evidence" value="ECO:0007669"/>
    <property type="project" value="TreeGrafter"/>
</dbReference>
<keyword evidence="9" id="KW-1185">Reference proteome</keyword>
<keyword evidence="4" id="KW-0325">Glycoprotein</keyword>
<feature type="domain" description="Ig-like" evidence="7">
    <location>
        <begin position="565"/>
        <end position="657"/>
    </location>
</feature>
<dbReference type="InterPro" id="IPR003599">
    <property type="entry name" value="Ig_sub"/>
</dbReference>
<feature type="transmembrane region" description="Helical" evidence="6">
    <location>
        <begin position="201"/>
        <end position="225"/>
    </location>
</feature>
<dbReference type="InterPro" id="IPR013106">
    <property type="entry name" value="Ig_V-set"/>
</dbReference>